<dbReference type="GO" id="GO:0003824">
    <property type="term" value="F:catalytic activity"/>
    <property type="evidence" value="ECO:0007669"/>
    <property type="project" value="InterPro"/>
</dbReference>
<reference evidence="1" key="1">
    <citation type="journal article" date="2014" name="Front. Microbiol.">
        <title>High frequency of phylogenetically diverse reductive dehalogenase-homologous genes in deep subseafloor sedimentary metagenomes.</title>
        <authorList>
            <person name="Kawai M."/>
            <person name="Futagami T."/>
            <person name="Toyoda A."/>
            <person name="Takaki Y."/>
            <person name="Nishi S."/>
            <person name="Hori S."/>
            <person name="Arai W."/>
            <person name="Tsubouchi T."/>
            <person name="Morono Y."/>
            <person name="Uchiyama I."/>
            <person name="Ito T."/>
            <person name="Fujiyama A."/>
            <person name="Inagaki F."/>
            <person name="Takami H."/>
        </authorList>
    </citation>
    <scope>NUCLEOTIDE SEQUENCE</scope>
    <source>
        <strain evidence="1">Expedition CK06-06</strain>
    </source>
</reference>
<comment type="caution">
    <text evidence="1">The sequence shown here is derived from an EMBL/GenBank/DDBJ whole genome shotgun (WGS) entry which is preliminary data.</text>
</comment>
<dbReference type="Gene3D" id="2.60.40.1180">
    <property type="entry name" value="Golgi alpha-mannosidase II"/>
    <property type="match status" value="1"/>
</dbReference>
<feature type="non-terminal residue" evidence="1">
    <location>
        <position position="1"/>
    </location>
</feature>
<accession>X1KTZ8</accession>
<sequence length="128" mass="14515">RDIASFNVISNINKYGLKKPENFKIIDSDGNNVPYQYIQLKGEPRYRVVGSINYDCSFLADVPACGYKCYYIVLGESPTENNLKDNELKVGINNIENQFFKIDVSLKGQINGDISRTFKSSDVNFRSV</sequence>
<evidence type="ECO:0000313" key="1">
    <source>
        <dbReference type="EMBL" id="GAH93634.1"/>
    </source>
</evidence>
<dbReference type="InterPro" id="IPR013780">
    <property type="entry name" value="Glyco_hydro_b"/>
</dbReference>
<dbReference type="EMBL" id="BARU01045471">
    <property type="protein sequence ID" value="GAH93634.1"/>
    <property type="molecule type" value="Genomic_DNA"/>
</dbReference>
<protein>
    <submittedName>
        <fullName evidence="1">Uncharacterized protein</fullName>
    </submittedName>
</protein>
<organism evidence="1">
    <name type="scientific">marine sediment metagenome</name>
    <dbReference type="NCBI Taxonomy" id="412755"/>
    <lineage>
        <taxon>unclassified sequences</taxon>
        <taxon>metagenomes</taxon>
        <taxon>ecological metagenomes</taxon>
    </lineage>
</organism>
<gene>
    <name evidence="1" type="ORF">S03H2_68982</name>
</gene>
<proteinExistence type="predicted"/>
<dbReference type="GO" id="GO:0030246">
    <property type="term" value="F:carbohydrate binding"/>
    <property type="evidence" value="ECO:0007669"/>
    <property type="project" value="InterPro"/>
</dbReference>
<dbReference type="SUPFAM" id="SSF74650">
    <property type="entry name" value="Galactose mutarotase-like"/>
    <property type="match status" value="1"/>
</dbReference>
<dbReference type="GO" id="GO:0005975">
    <property type="term" value="P:carbohydrate metabolic process"/>
    <property type="evidence" value="ECO:0007669"/>
    <property type="project" value="InterPro"/>
</dbReference>
<name>X1KTZ8_9ZZZZ</name>
<dbReference type="InterPro" id="IPR011013">
    <property type="entry name" value="Gal_mutarotase_sf_dom"/>
</dbReference>
<dbReference type="AlphaFoldDB" id="X1KTZ8"/>